<proteinExistence type="predicted"/>
<dbReference type="InterPro" id="IPR011333">
    <property type="entry name" value="SKP1/BTB/POZ_sf"/>
</dbReference>
<dbReference type="InterPro" id="IPR000210">
    <property type="entry name" value="BTB/POZ_dom"/>
</dbReference>
<accession>A0A5N6KGM5</accession>
<evidence type="ECO:0000259" key="2">
    <source>
        <dbReference type="PROSITE" id="PS50097"/>
    </source>
</evidence>
<dbReference type="SUPFAM" id="SSF54695">
    <property type="entry name" value="POZ domain"/>
    <property type="match status" value="1"/>
</dbReference>
<feature type="domain" description="BTB" evidence="2">
    <location>
        <begin position="65"/>
        <end position="136"/>
    </location>
</feature>
<dbReference type="AlphaFoldDB" id="A0A5N6KGM5"/>
<organism evidence="3 4">
    <name type="scientific">Monilinia laxa</name>
    <name type="common">Brown rot fungus</name>
    <name type="synonym">Sclerotinia laxa</name>
    <dbReference type="NCBI Taxonomy" id="61186"/>
    <lineage>
        <taxon>Eukaryota</taxon>
        <taxon>Fungi</taxon>
        <taxon>Dikarya</taxon>
        <taxon>Ascomycota</taxon>
        <taxon>Pezizomycotina</taxon>
        <taxon>Leotiomycetes</taxon>
        <taxon>Helotiales</taxon>
        <taxon>Sclerotiniaceae</taxon>
        <taxon>Monilinia</taxon>
    </lineage>
</organism>
<dbReference type="Proteomes" id="UP000326757">
    <property type="component" value="Unassembled WGS sequence"/>
</dbReference>
<dbReference type="Gene3D" id="3.30.710.10">
    <property type="entry name" value="Potassium Channel Kv1.1, Chain A"/>
    <property type="match status" value="1"/>
</dbReference>
<gene>
    <name evidence="3" type="ORF">EYC80_006169</name>
</gene>
<name>A0A5N6KGM5_MONLA</name>
<evidence type="ECO:0000256" key="1">
    <source>
        <dbReference type="SAM" id="MobiDB-lite"/>
    </source>
</evidence>
<protein>
    <recommendedName>
        <fullName evidence="2">BTB domain-containing protein</fullName>
    </recommendedName>
</protein>
<keyword evidence="4" id="KW-1185">Reference proteome</keyword>
<feature type="region of interest" description="Disordered" evidence="1">
    <location>
        <begin position="1"/>
        <end position="21"/>
    </location>
</feature>
<dbReference type="OrthoDB" id="194443at2759"/>
<evidence type="ECO:0000313" key="3">
    <source>
        <dbReference type="EMBL" id="KAB8302825.1"/>
    </source>
</evidence>
<dbReference type="Pfam" id="PF00651">
    <property type="entry name" value="BTB"/>
    <property type="match status" value="1"/>
</dbReference>
<reference evidence="3 4" key="1">
    <citation type="submission" date="2019-06" db="EMBL/GenBank/DDBJ databases">
        <title>Genome Sequence of the Brown Rot Fungal Pathogen Monilinia laxa.</title>
        <authorList>
            <person name="De Miccolis Angelini R.M."/>
            <person name="Landi L."/>
            <person name="Abate D."/>
            <person name="Pollastro S."/>
            <person name="Romanazzi G."/>
            <person name="Faretra F."/>
        </authorList>
    </citation>
    <scope>NUCLEOTIDE SEQUENCE [LARGE SCALE GENOMIC DNA]</scope>
    <source>
        <strain evidence="3 4">Mlax316</strain>
    </source>
</reference>
<dbReference type="PANTHER" id="PTHR47843">
    <property type="entry name" value="BTB DOMAIN-CONTAINING PROTEIN-RELATED"/>
    <property type="match status" value="1"/>
</dbReference>
<dbReference type="PROSITE" id="PS50097">
    <property type="entry name" value="BTB"/>
    <property type="match status" value="1"/>
</dbReference>
<dbReference type="EMBL" id="VIGI01000003">
    <property type="protein sequence ID" value="KAB8302825.1"/>
    <property type="molecule type" value="Genomic_DNA"/>
</dbReference>
<comment type="caution">
    <text evidence="3">The sequence shown here is derived from an EMBL/GenBank/DDBJ whole genome shotgun (WGS) entry which is preliminary data.</text>
</comment>
<sequence length="283" mass="32065">MDEGLFAFEEDDDYQTSNDEYGDETENQQWERCNMMQANQDEPASSDIPADQFLNKLDLSSGPTVKIFISTNDGSKQQGFDISKDLLCTHSTFFDCAFNGPFKEATPQEMHLPETPLSTFQLLVQFLYTNTFTFPTRVTSPHEKLTLYLLFFATCHQLHITGLSPIISRFKSLVKRCSERGQFPTRFHMELAMDLPRSHEARRVAVAACVVPYAYSVTKSSTCYGRALFHLEALVEESADFAADLFRAYTRAVRGALGAHTIVDPLTMRAYRITTGIETAWEK</sequence>
<evidence type="ECO:0000313" key="4">
    <source>
        <dbReference type="Proteomes" id="UP000326757"/>
    </source>
</evidence>